<evidence type="ECO:0000313" key="1">
    <source>
        <dbReference type="EMBL" id="EEX18105.1"/>
    </source>
</evidence>
<evidence type="ECO:0000313" key="2">
    <source>
        <dbReference type="Proteomes" id="UP000003327"/>
    </source>
</evidence>
<gene>
    <name evidence="1" type="ORF">HMPREF0973_01890</name>
</gene>
<accession>C9MQJ0</accession>
<sequence length="58" mass="6932">MVRLIKDTDKKDARRMRKEWGTGDKEFGNLLDKERKQGSKHIVSRFYYEVPSVLYRGV</sequence>
<dbReference type="HOGENOM" id="CLU_2975592_0_0_10"/>
<dbReference type="EMBL" id="ACVA01000047">
    <property type="protein sequence ID" value="EEX18105.1"/>
    <property type="molecule type" value="Genomic_DNA"/>
</dbReference>
<comment type="caution">
    <text evidence="1">The sequence shown here is derived from an EMBL/GenBank/DDBJ whole genome shotgun (WGS) entry which is preliminary data.</text>
</comment>
<dbReference type="Proteomes" id="UP000003327">
    <property type="component" value="Unassembled WGS sequence"/>
</dbReference>
<organism evidence="1 2">
    <name type="scientific">Prevotella veroralis F0319</name>
    <dbReference type="NCBI Taxonomy" id="649761"/>
    <lineage>
        <taxon>Bacteria</taxon>
        <taxon>Pseudomonadati</taxon>
        <taxon>Bacteroidota</taxon>
        <taxon>Bacteroidia</taxon>
        <taxon>Bacteroidales</taxon>
        <taxon>Prevotellaceae</taxon>
        <taxon>Prevotella</taxon>
    </lineage>
</organism>
<name>C9MQJ0_9BACT</name>
<reference evidence="1 2" key="1">
    <citation type="submission" date="2009-09" db="EMBL/GenBank/DDBJ databases">
        <authorList>
            <person name="Weinstock G."/>
            <person name="Sodergren E."/>
            <person name="Clifton S."/>
            <person name="Fulton L."/>
            <person name="Fulton B."/>
            <person name="Courtney L."/>
            <person name="Fronick C."/>
            <person name="Harrison M."/>
            <person name="Strong C."/>
            <person name="Farmer C."/>
            <person name="Delahaunty K."/>
            <person name="Markovic C."/>
            <person name="Hall O."/>
            <person name="Minx P."/>
            <person name="Tomlinson C."/>
            <person name="Mitreva M."/>
            <person name="Nelson J."/>
            <person name="Hou S."/>
            <person name="Wollam A."/>
            <person name="Pepin K.H."/>
            <person name="Johnson M."/>
            <person name="Bhonagiri V."/>
            <person name="Nash W.E."/>
            <person name="Warren W."/>
            <person name="Chinwalla A."/>
            <person name="Mardis E.R."/>
            <person name="Wilson R.K."/>
        </authorList>
    </citation>
    <scope>NUCLEOTIDE SEQUENCE [LARGE SCALE GENOMIC DNA]</scope>
    <source>
        <strain evidence="1 2">F0319</strain>
    </source>
</reference>
<proteinExistence type="predicted"/>
<dbReference type="AlphaFoldDB" id="C9MQJ0"/>
<protein>
    <submittedName>
        <fullName evidence="1">Uncharacterized protein</fullName>
    </submittedName>
</protein>
<keyword evidence="2" id="KW-1185">Reference proteome</keyword>